<keyword evidence="2" id="KW-1133">Transmembrane helix</keyword>
<feature type="domain" description="AsmA" evidence="3">
    <location>
        <begin position="1"/>
        <end position="179"/>
    </location>
</feature>
<evidence type="ECO:0000313" key="5">
    <source>
        <dbReference type="Proteomes" id="UP001610104"/>
    </source>
</evidence>
<keyword evidence="2" id="KW-0812">Transmembrane</keyword>
<dbReference type="InterPro" id="IPR052894">
    <property type="entry name" value="AsmA-related"/>
</dbReference>
<sequence length="879" mass="96788">MKKALKITGITLISIIVLLIAIPIIFQSQIKGMVKDYINDNLNAQVEFSDVSLSFLRSFPQALVSVSNLTITNFHPFKDETFLTAKDISFTMSVKELFKNADEDPIIINSITVNEGLITLKTDIHGNTNYSITKEDTTNTVTTQKSSFKFDIKDYKINNSALTYIDEASKMFVSVSELNHEGKGVFSADKSELDTKSEAHLSITMDSTNYLKNNLVKLDALIDLDLPNDIYTFKENKGFINQLPLEFHGYVKLLEEGQEIDITFENPGSSFKDFLAVIPETYSKNIETVETTGDFKVNGIIKGIYSDETIPTLDINIVSNNASFKYPDLPKRVENITINTSIKNTTGIIDDTYIDINALNFKIDQDIFKSSATLKNLTGNMLVNATLEGVLNLANITKVYPIEFDNNLTGILKANIKTAFDMDAIESNAYERIKNSGTMSVSNLNFSSETFANPIKISDAKLTFNTGNVSLNQFNATTGKSDLAATGTIQGLLGFLLSNKPLQGNFNLNSNLFAVNDFMTKDVPETDKNPTSKKESFKIPAFLDCSINAQANTVEYDNLKLKNVKGTLIIKDEQAILQDMTSSLFDGQLAVTGLVSTKTETPTFNMDIGIKSFDIAQSFLGFELFQNMAPIAKAISGKLNTELNLKGDLTNDFTPNLKSLSGNALAEILSSTVNPLNAEVLNILGSTLNFVDFKKLNLNDLKTKFEFNNGQVSVKPFHIKYQDIDIEVAGSHNFDKTMTYNAVFNVPAKYLGSEVNRLIGKIDEASINNLSIPITANITGTYLKPTVKTDLTSGVSKLTNQLIEIEKQKLMNQGKTEVKNLLGNLLGGNSNTSDKEPSETKTTPIDSTKTSPESTVQKEIKNVLGGLLGGKKKKKDTIN</sequence>
<comment type="caution">
    <text evidence="4">The sequence shown here is derived from an EMBL/GenBank/DDBJ whole genome shotgun (WGS) entry which is preliminary data.</text>
</comment>
<evidence type="ECO:0000256" key="1">
    <source>
        <dbReference type="SAM" id="MobiDB-lite"/>
    </source>
</evidence>
<dbReference type="PANTHER" id="PTHR30441:SF8">
    <property type="entry name" value="DUF748 DOMAIN-CONTAINING PROTEIN"/>
    <property type="match status" value="1"/>
</dbReference>
<accession>A0ABW7MRZ4</accession>
<evidence type="ECO:0000259" key="3">
    <source>
        <dbReference type="Pfam" id="PF05170"/>
    </source>
</evidence>
<dbReference type="EMBL" id="JBAWKC010000002">
    <property type="protein sequence ID" value="MFH6768568.1"/>
    <property type="molecule type" value="Genomic_DNA"/>
</dbReference>
<dbReference type="Proteomes" id="UP001610104">
    <property type="component" value="Unassembled WGS sequence"/>
</dbReference>
<dbReference type="RefSeq" id="WP_395437820.1">
    <property type="nucleotide sequence ID" value="NZ_JBAWKC010000002.1"/>
</dbReference>
<name>A0ABW7MRZ4_9FLAO</name>
<keyword evidence="2" id="KW-0472">Membrane</keyword>
<feature type="region of interest" description="Disordered" evidence="1">
    <location>
        <begin position="822"/>
        <end position="859"/>
    </location>
</feature>
<dbReference type="Pfam" id="PF05170">
    <property type="entry name" value="AsmA"/>
    <property type="match status" value="1"/>
</dbReference>
<organism evidence="4 5">
    <name type="scientific">Gaetbulibacter aquiaggeris</name>
    <dbReference type="NCBI Taxonomy" id="1735373"/>
    <lineage>
        <taxon>Bacteria</taxon>
        <taxon>Pseudomonadati</taxon>
        <taxon>Bacteroidota</taxon>
        <taxon>Flavobacteriia</taxon>
        <taxon>Flavobacteriales</taxon>
        <taxon>Flavobacteriaceae</taxon>
        <taxon>Gaetbulibacter</taxon>
    </lineage>
</organism>
<keyword evidence="5" id="KW-1185">Reference proteome</keyword>
<feature type="compositionally biased region" description="Polar residues" evidence="1">
    <location>
        <begin position="840"/>
        <end position="855"/>
    </location>
</feature>
<gene>
    <name evidence="4" type="ORF">V8G56_07465</name>
</gene>
<proteinExistence type="predicted"/>
<feature type="transmembrane region" description="Helical" evidence="2">
    <location>
        <begin position="7"/>
        <end position="26"/>
    </location>
</feature>
<reference evidence="4 5" key="1">
    <citation type="submission" date="2024-02" db="EMBL/GenBank/DDBJ databases">
        <title>A Gaetbulibacter species isolated from tidal flats and genomic insights of their niches.</title>
        <authorList>
            <person name="Ye Y."/>
        </authorList>
    </citation>
    <scope>NUCLEOTIDE SEQUENCE [LARGE SCALE GENOMIC DNA]</scope>
    <source>
        <strain evidence="4 5">KEM-8</strain>
    </source>
</reference>
<dbReference type="PANTHER" id="PTHR30441">
    <property type="entry name" value="DUF748 DOMAIN-CONTAINING PROTEIN"/>
    <property type="match status" value="1"/>
</dbReference>
<dbReference type="InterPro" id="IPR007844">
    <property type="entry name" value="AsmA"/>
</dbReference>
<evidence type="ECO:0000256" key="2">
    <source>
        <dbReference type="SAM" id="Phobius"/>
    </source>
</evidence>
<protein>
    <submittedName>
        <fullName evidence="4">AsmA-like C-terminal region-containing protein</fullName>
    </submittedName>
</protein>
<evidence type="ECO:0000313" key="4">
    <source>
        <dbReference type="EMBL" id="MFH6768568.1"/>
    </source>
</evidence>